<dbReference type="OrthoDB" id="9050076at2759"/>
<dbReference type="InterPro" id="IPR039689">
    <property type="entry name" value="CD72"/>
</dbReference>
<keyword evidence="4" id="KW-0472">Membrane</keyword>
<feature type="domain" description="C-type lectin" evidence="5">
    <location>
        <begin position="191"/>
        <end position="303"/>
    </location>
</feature>
<dbReference type="GeneID" id="103281038"/>
<dbReference type="Gene3D" id="3.10.100.10">
    <property type="entry name" value="Mannose-Binding Protein A, subunit A"/>
    <property type="match status" value="1"/>
</dbReference>
<dbReference type="InterPro" id="IPR001304">
    <property type="entry name" value="C-type_lectin-like"/>
</dbReference>
<evidence type="ECO:0000313" key="7">
    <source>
        <dbReference type="Proteomes" id="UP000001646"/>
    </source>
</evidence>
<evidence type="ECO:0000256" key="1">
    <source>
        <dbReference type="ARBA" id="ARBA00004613"/>
    </source>
</evidence>
<comment type="subcellular location">
    <subcellularLocation>
        <location evidence="1">Secreted</location>
    </subcellularLocation>
</comment>
<dbReference type="PANTHER" id="PTHR15028:SF6">
    <property type="entry name" value="B-CELL DIFFERENTIATION ANTIGEN CD72"/>
    <property type="match status" value="1"/>
</dbReference>
<dbReference type="AlphaFoldDB" id="A0A803TRJ9"/>
<evidence type="ECO:0000256" key="3">
    <source>
        <dbReference type="SAM" id="Coils"/>
    </source>
</evidence>
<keyword evidence="4" id="KW-0812">Transmembrane</keyword>
<feature type="transmembrane region" description="Helical" evidence="4">
    <location>
        <begin position="68"/>
        <end position="92"/>
    </location>
</feature>
<evidence type="ECO:0000256" key="2">
    <source>
        <dbReference type="ARBA" id="ARBA00022525"/>
    </source>
</evidence>
<dbReference type="GO" id="GO:0005576">
    <property type="term" value="C:extracellular region"/>
    <property type="evidence" value="ECO:0007669"/>
    <property type="project" value="UniProtKB-SubCell"/>
</dbReference>
<protein>
    <recommendedName>
        <fullName evidence="5">C-type lectin domain-containing protein</fullName>
    </recommendedName>
</protein>
<reference evidence="6" key="3">
    <citation type="submission" date="2025-09" db="UniProtKB">
        <authorList>
            <consortium name="Ensembl"/>
        </authorList>
    </citation>
    <scope>IDENTIFICATION</scope>
</reference>
<dbReference type="Pfam" id="PF00059">
    <property type="entry name" value="Lectin_C"/>
    <property type="match status" value="1"/>
</dbReference>
<organism evidence="6 7">
    <name type="scientific">Anolis carolinensis</name>
    <name type="common">Green anole</name>
    <name type="synonym">American chameleon</name>
    <dbReference type="NCBI Taxonomy" id="28377"/>
    <lineage>
        <taxon>Eukaryota</taxon>
        <taxon>Metazoa</taxon>
        <taxon>Chordata</taxon>
        <taxon>Craniata</taxon>
        <taxon>Vertebrata</taxon>
        <taxon>Euteleostomi</taxon>
        <taxon>Lepidosauria</taxon>
        <taxon>Squamata</taxon>
        <taxon>Bifurcata</taxon>
        <taxon>Unidentata</taxon>
        <taxon>Episquamata</taxon>
        <taxon>Toxicofera</taxon>
        <taxon>Iguania</taxon>
        <taxon>Dactyloidae</taxon>
        <taxon>Anolis</taxon>
    </lineage>
</organism>
<dbReference type="SMART" id="SM00034">
    <property type="entry name" value="CLECT"/>
    <property type="match status" value="1"/>
</dbReference>
<evidence type="ECO:0000256" key="4">
    <source>
        <dbReference type="SAM" id="Phobius"/>
    </source>
</evidence>
<keyword evidence="7" id="KW-1185">Reference proteome</keyword>
<keyword evidence="4" id="KW-1133">Transmembrane helix</keyword>
<dbReference type="SUPFAM" id="SSF56436">
    <property type="entry name" value="C-type lectin-like"/>
    <property type="match status" value="1"/>
</dbReference>
<dbReference type="GeneTree" id="ENSGT00390000003668"/>
<evidence type="ECO:0000313" key="6">
    <source>
        <dbReference type="Ensembl" id="ENSACAP00000037839.1"/>
    </source>
</evidence>
<dbReference type="GO" id="GO:0004888">
    <property type="term" value="F:transmembrane signaling receptor activity"/>
    <property type="evidence" value="ECO:0007669"/>
    <property type="project" value="InterPro"/>
</dbReference>
<dbReference type="InterPro" id="IPR016187">
    <property type="entry name" value="CTDL_fold"/>
</dbReference>
<keyword evidence="2" id="KW-0964">Secreted</keyword>
<keyword evidence="3" id="KW-0175">Coiled coil</keyword>
<dbReference type="PANTHER" id="PTHR15028">
    <property type="entry name" value="CD72-RELATED"/>
    <property type="match status" value="1"/>
</dbReference>
<evidence type="ECO:0000259" key="5">
    <source>
        <dbReference type="PROSITE" id="PS50041"/>
    </source>
</evidence>
<dbReference type="InterPro" id="IPR016186">
    <property type="entry name" value="C-type_lectin-like/link_sf"/>
</dbReference>
<dbReference type="PROSITE" id="PS50041">
    <property type="entry name" value="C_TYPE_LECTIN_2"/>
    <property type="match status" value="1"/>
</dbReference>
<dbReference type="KEGG" id="acs:103281038"/>
<dbReference type="Proteomes" id="UP000001646">
    <property type="component" value="Unplaced"/>
</dbReference>
<gene>
    <name evidence="6" type="primary">LOC103281038</name>
</gene>
<feature type="coiled-coil region" evidence="3">
    <location>
        <begin position="116"/>
        <end position="178"/>
    </location>
</feature>
<sequence length="315" mass="35407">MAQGVTYADLRFVRNPPGKKATQQGTGAEDGELTYENLHGSRAHQAEEPPSAPTEETGSGCWTWKAGLAVLTATLLLLVLLATAVGLGLRYWQVSGQLRRALQVHADLSIAQEGSLAQMEVRLHRATEELNSTRETLRRSQEEAQRTRERLQEALEEANHTREDLKQKEEELQRATSCQQAGCCPSGWSLFRWRCLLVSKQEKNWENSQKECQRMGSRLLVLKEPTEATALPEAEIPLSEQQYWIGLKKEPDTWRFKVPWAWTDNSPFSWDLGQCGNSGNCGQLGQGSLLQCNCGWKSRYICEQPARPMQVAQAP</sequence>
<dbReference type="GO" id="GO:0005886">
    <property type="term" value="C:plasma membrane"/>
    <property type="evidence" value="ECO:0007669"/>
    <property type="project" value="InterPro"/>
</dbReference>
<proteinExistence type="predicted"/>
<name>A0A803TRJ9_ANOCA</name>
<dbReference type="Ensembl" id="ENSACAT00000038817.1">
    <property type="protein sequence ID" value="ENSACAP00000037839.1"/>
    <property type="gene ID" value="ENSACAG00000037917.1"/>
</dbReference>
<reference evidence="6" key="1">
    <citation type="submission" date="2009-12" db="EMBL/GenBank/DDBJ databases">
        <title>The Genome Sequence of Anolis carolinensis (Green Anole Lizard).</title>
        <authorList>
            <consortium name="The Genome Sequencing Platform"/>
            <person name="Di Palma F."/>
            <person name="Alfoldi J."/>
            <person name="Heiman D."/>
            <person name="Young S."/>
            <person name="Grabherr M."/>
            <person name="Johnson J."/>
            <person name="Lander E.S."/>
            <person name="Lindblad-Toh K."/>
        </authorList>
    </citation>
    <scope>NUCLEOTIDE SEQUENCE [LARGE SCALE GENOMIC DNA]</scope>
    <source>
        <strain evidence="6">JBL SC #1</strain>
    </source>
</reference>
<accession>A0A803TRJ9</accession>
<reference evidence="6" key="2">
    <citation type="submission" date="2025-08" db="UniProtKB">
        <authorList>
            <consortium name="Ensembl"/>
        </authorList>
    </citation>
    <scope>IDENTIFICATION</scope>
</reference>